<dbReference type="SMART" id="SM00448">
    <property type="entry name" value="REC"/>
    <property type="match status" value="1"/>
</dbReference>
<reference evidence="6 7" key="1">
    <citation type="submission" date="2020-12" db="EMBL/GenBank/DDBJ databases">
        <title>FDA dAtabase for Regulatory Grade micrObial Sequences (FDA-ARGOS): Supporting development and validation of Infectious Disease Dx tests.</title>
        <authorList>
            <person name="Sproer C."/>
            <person name="Gronow S."/>
            <person name="Severitt S."/>
            <person name="Schroder I."/>
            <person name="Tallon L."/>
            <person name="Sadzewicz L."/>
            <person name="Zhao X."/>
            <person name="Boylan J."/>
            <person name="Ott S."/>
            <person name="Bowen H."/>
            <person name="Vavikolanu K."/>
            <person name="Mehta A."/>
            <person name="Aluvathingal J."/>
            <person name="Nadendla S."/>
            <person name="Lowell S."/>
            <person name="Myers T."/>
            <person name="Yan Y."/>
            <person name="Sichtig H."/>
        </authorList>
    </citation>
    <scope>NUCLEOTIDE SEQUENCE [LARGE SCALE GENOMIC DNA]</scope>
    <source>
        <strain evidence="6 7">FDAARGOS_909</strain>
    </source>
</reference>
<keyword evidence="1 3" id="KW-0597">Phosphoprotein</keyword>
<feature type="domain" description="Response regulatory" evidence="5">
    <location>
        <begin position="7"/>
        <end position="126"/>
    </location>
</feature>
<dbReference type="PANTHER" id="PTHR43214">
    <property type="entry name" value="TWO-COMPONENT RESPONSE REGULATOR"/>
    <property type="match status" value="1"/>
</dbReference>
<dbReference type="InterPro" id="IPR039420">
    <property type="entry name" value="WalR-like"/>
</dbReference>
<dbReference type="EMBL" id="CP065668">
    <property type="protein sequence ID" value="QPS09103.1"/>
    <property type="molecule type" value="Genomic_DNA"/>
</dbReference>
<evidence type="ECO:0000259" key="4">
    <source>
        <dbReference type="PROSITE" id="PS50043"/>
    </source>
</evidence>
<dbReference type="InterPro" id="IPR036388">
    <property type="entry name" value="WH-like_DNA-bd_sf"/>
</dbReference>
<name>A0A7T2W0D9_DELAC</name>
<dbReference type="GO" id="GO:0000160">
    <property type="term" value="P:phosphorelay signal transduction system"/>
    <property type="evidence" value="ECO:0007669"/>
    <property type="project" value="InterPro"/>
</dbReference>
<evidence type="ECO:0000313" key="7">
    <source>
        <dbReference type="Proteomes" id="UP000594778"/>
    </source>
</evidence>
<evidence type="ECO:0000256" key="1">
    <source>
        <dbReference type="ARBA" id="ARBA00022553"/>
    </source>
</evidence>
<dbReference type="GO" id="GO:0003677">
    <property type="term" value="F:DNA binding"/>
    <property type="evidence" value="ECO:0007669"/>
    <property type="project" value="UniProtKB-KW"/>
</dbReference>
<dbReference type="InterPro" id="IPR000792">
    <property type="entry name" value="Tscrpt_reg_LuxR_C"/>
</dbReference>
<dbReference type="Proteomes" id="UP000594778">
    <property type="component" value="Chromosome"/>
</dbReference>
<proteinExistence type="predicted"/>
<feature type="domain" description="HTH luxR-type" evidence="4">
    <location>
        <begin position="147"/>
        <end position="212"/>
    </location>
</feature>
<organism evidence="6 7">
    <name type="scientific">Delftia acidovorans</name>
    <name type="common">Pseudomonas acidovorans</name>
    <name type="synonym">Comamonas acidovorans</name>
    <dbReference type="NCBI Taxonomy" id="80866"/>
    <lineage>
        <taxon>Bacteria</taxon>
        <taxon>Pseudomonadati</taxon>
        <taxon>Pseudomonadota</taxon>
        <taxon>Betaproteobacteria</taxon>
        <taxon>Burkholderiales</taxon>
        <taxon>Comamonadaceae</taxon>
        <taxon>Delftia</taxon>
    </lineage>
</organism>
<dbReference type="SUPFAM" id="SSF46894">
    <property type="entry name" value="C-terminal effector domain of the bipartite response regulators"/>
    <property type="match status" value="1"/>
</dbReference>
<dbReference type="CDD" id="cd06170">
    <property type="entry name" value="LuxR_C_like"/>
    <property type="match status" value="1"/>
</dbReference>
<protein>
    <submittedName>
        <fullName evidence="6">Response regulator transcription factor</fullName>
    </submittedName>
</protein>
<dbReference type="CDD" id="cd17535">
    <property type="entry name" value="REC_NarL-like"/>
    <property type="match status" value="1"/>
</dbReference>
<evidence type="ECO:0000259" key="5">
    <source>
        <dbReference type="PROSITE" id="PS50110"/>
    </source>
</evidence>
<gene>
    <name evidence="6" type="ORF">I6G66_03350</name>
</gene>
<dbReference type="PANTHER" id="PTHR43214:SF17">
    <property type="entry name" value="TRANSCRIPTIONAL REGULATORY PROTEIN RCSB"/>
    <property type="match status" value="1"/>
</dbReference>
<dbReference type="InterPro" id="IPR011006">
    <property type="entry name" value="CheY-like_superfamily"/>
</dbReference>
<dbReference type="PROSITE" id="PS50043">
    <property type="entry name" value="HTH_LUXR_2"/>
    <property type="match status" value="1"/>
</dbReference>
<dbReference type="Pfam" id="PF00072">
    <property type="entry name" value="Response_reg"/>
    <property type="match status" value="1"/>
</dbReference>
<evidence type="ECO:0000313" key="6">
    <source>
        <dbReference type="EMBL" id="QPS09103.1"/>
    </source>
</evidence>
<dbReference type="SUPFAM" id="SSF52172">
    <property type="entry name" value="CheY-like"/>
    <property type="match status" value="1"/>
</dbReference>
<dbReference type="PRINTS" id="PR00038">
    <property type="entry name" value="HTHLUXR"/>
</dbReference>
<dbReference type="GO" id="GO:0006355">
    <property type="term" value="P:regulation of DNA-templated transcription"/>
    <property type="evidence" value="ECO:0007669"/>
    <property type="project" value="InterPro"/>
</dbReference>
<dbReference type="PROSITE" id="PS00622">
    <property type="entry name" value="HTH_LUXR_1"/>
    <property type="match status" value="1"/>
</dbReference>
<dbReference type="InterPro" id="IPR001789">
    <property type="entry name" value="Sig_transdc_resp-reg_receiver"/>
</dbReference>
<dbReference type="Gene3D" id="1.10.10.10">
    <property type="entry name" value="Winged helix-like DNA-binding domain superfamily/Winged helix DNA-binding domain"/>
    <property type="match status" value="1"/>
</dbReference>
<dbReference type="Gene3D" id="3.40.50.2300">
    <property type="match status" value="1"/>
</dbReference>
<dbReference type="AlphaFoldDB" id="A0A7T2W0D9"/>
<dbReference type="PROSITE" id="PS50110">
    <property type="entry name" value="RESPONSE_REGULATORY"/>
    <property type="match status" value="1"/>
</dbReference>
<dbReference type="InterPro" id="IPR058245">
    <property type="entry name" value="NreC/VraR/RcsB-like_REC"/>
</dbReference>
<keyword evidence="2" id="KW-0238">DNA-binding</keyword>
<feature type="modified residue" description="4-aspartylphosphate" evidence="3">
    <location>
        <position position="58"/>
    </location>
</feature>
<dbReference type="Pfam" id="PF00196">
    <property type="entry name" value="GerE"/>
    <property type="match status" value="1"/>
</dbReference>
<sequence length="218" mass="24305">MKNFVLRILIADDHPAVLAGIESVLEDKREIEIVGRAKNSTEIISFLRNNECDVLVTDYCMPGGTYGDGLVMLNVIRKRFPSVKIVMLTMIENIGIMKSLTSQGIYRIVHKTDSLGSLLPAIYAAYTDGQFISPSASKLLGGEWLGAVRTSIELSKREEEVLLLFISGLTVSEIAKKLYRSIKTVSTHKVAVMNKLGIRKDIDLIRYGIEMGWIDVRK</sequence>
<evidence type="ECO:0000256" key="2">
    <source>
        <dbReference type="ARBA" id="ARBA00023125"/>
    </source>
</evidence>
<dbReference type="SMART" id="SM00421">
    <property type="entry name" value="HTH_LUXR"/>
    <property type="match status" value="1"/>
</dbReference>
<dbReference type="RefSeq" id="WP_183022038.1">
    <property type="nucleotide sequence ID" value="NZ_CP065668.1"/>
</dbReference>
<dbReference type="InterPro" id="IPR016032">
    <property type="entry name" value="Sig_transdc_resp-reg_C-effctor"/>
</dbReference>
<evidence type="ECO:0000256" key="3">
    <source>
        <dbReference type="PROSITE-ProRule" id="PRU00169"/>
    </source>
</evidence>
<accession>A0A7T2W0D9</accession>